<evidence type="ECO:0000256" key="1">
    <source>
        <dbReference type="SAM" id="SignalP"/>
    </source>
</evidence>
<dbReference type="Pfam" id="PF11832">
    <property type="entry name" value="DUF3352"/>
    <property type="match status" value="1"/>
</dbReference>
<reference evidence="2" key="1">
    <citation type="submission" date="2022-06" db="EMBL/GenBank/DDBJ databases">
        <title>Genome sequence of Phormidium yuhuli AB48 isolated from an industrial photobioreactor environment.</title>
        <authorList>
            <person name="Qiu Y."/>
            <person name="Noonan A.J.C."/>
            <person name="Dofher K."/>
            <person name="Koch M."/>
            <person name="Kieft B."/>
            <person name="Lin X."/>
            <person name="Ziels R.M."/>
            <person name="Hallam S.J."/>
        </authorList>
    </citation>
    <scope>NUCLEOTIDE SEQUENCE</scope>
    <source>
        <strain evidence="2">AB48</strain>
    </source>
</reference>
<name>A0ABY5ATJ6_9CYAN</name>
<sequence>MVKRYLTLTVLLSTLLGLSPPAARTQEMTERAIAPPEMLQRLPANTAAVLLMNGQEAWQKFERFQGFEGISQTFGNPPFLPFLTVVASEENELVNPWAQGWGVTAVIPLPPEVDRDLETPGEVATVTLIPLADESAFETYLSLLDADYENSPTRETYQGVEIRAYPEVEILFDVFDPPELPDIWHDSPEEIEPVKWEDSRQLLPDSLSRPLSKLPGQLRAQGFIEGPMTPTEERDAVAFSKPSLAIARLPDDTVIVARRLDEIKAYLDLSPTTASLTDNPEFQKLLQHPEFPTAVLAVYGDFQQLANLSQTLEDNPPDVPFVLPFASGISPIGDLYAEAYTSFNALVWADEAGGRFQFRSYYQDPQLEIAARLQNPNRILSRLPGEAYMSANGLYLGQSLLNLVSIVEEIPEIASGLDEVRGEVRQALGLELADLFQWMDGEFAVFIYPPIGGNQDAFFPFLPFEVGLYLETSDRPAAERMLESLDSWILNLTDGLLDISQETIGDQSFVSWNLPLGLEGEMMSQLAYGWVTPETLLITTGMASVNRLYPQPRISLLDSYNFQTAIAPFPPDRASSAYYNLGAIVTALRDIWLPVDVGLFDVEPFDTTLPLAEEEPPPDPFLEVLQSLRSLSLGVSIDEEREQLDIRLVLSPKRH</sequence>
<dbReference type="Proteomes" id="UP001056708">
    <property type="component" value="Chromosome"/>
</dbReference>
<accession>A0ABY5ATJ6</accession>
<dbReference type="InterPro" id="IPR021787">
    <property type="entry name" value="DUF3352"/>
</dbReference>
<feature type="chain" id="PRO_5046093427" evidence="1">
    <location>
        <begin position="26"/>
        <end position="655"/>
    </location>
</feature>
<gene>
    <name evidence="2" type="ORF">NEA10_02740</name>
</gene>
<keyword evidence="3" id="KW-1185">Reference proteome</keyword>
<feature type="signal peptide" evidence="1">
    <location>
        <begin position="1"/>
        <end position="25"/>
    </location>
</feature>
<dbReference type="RefSeq" id="WP_252663686.1">
    <property type="nucleotide sequence ID" value="NZ_CP098611.1"/>
</dbReference>
<protein>
    <submittedName>
        <fullName evidence="2">DUF3352 domain-containing protein</fullName>
    </submittedName>
</protein>
<organism evidence="2 3">
    <name type="scientific">Phormidium yuhuli AB48</name>
    <dbReference type="NCBI Taxonomy" id="2940671"/>
    <lineage>
        <taxon>Bacteria</taxon>
        <taxon>Bacillati</taxon>
        <taxon>Cyanobacteriota</taxon>
        <taxon>Cyanophyceae</taxon>
        <taxon>Oscillatoriophycideae</taxon>
        <taxon>Oscillatoriales</taxon>
        <taxon>Oscillatoriaceae</taxon>
        <taxon>Phormidium</taxon>
        <taxon>Phormidium yuhuli</taxon>
    </lineage>
</organism>
<proteinExistence type="predicted"/>
<evidence type="ECO:0000313" key="2">
    <source>
        <dbReference type="EMBL" id="USR91661.1"/>
    </source>
</evidence>
<evidence type="ECO:0000313" key="3">
    <source>
        <dbReference type="Proteomes" id="UP001056708"/>
    </source>
</evidence>
<dbReference type="EMBL" id="CP098611">
    <property type="protein sequence ID" value="USR91661.1"/>
    <property type="molecule type" value="Genomic_DNA"/>
</dbReference>
<keyword evidence="1" id="KW-0732">Signal</keyword>